<keyword evidence="5 10" id="KW-0067">ATP-binding</keyword>
<dbReference type="CDD" id="cd03258">
    <property type="entry name" value="ABC_MetN_methionine_transporter"/>
    <property type="match status" value="1"/>
</dbReference>
<dbReference type="Pfam" id="PF00005">
    <property type="entry name" value="ABC_tran"/>
    <property type="match status" value="1"/>
</dbReference>
<dbReference type="GO" id="GO:0005886">
    <property type="term" value="C:plasma membrane"/>
    <property type="evidence" value="ECO:0007669"/>
    <property type="project" value="UniProtKB-ARBA"/>
</dbReference>
<dbReference type="InterPro" id="IPR050086">
    <property type="entry name" value="MetN_ABC_transporter-like"/>
</dbReference>
<evidence type="ECO:0000256" key="5">
    <source>
        <dbReference type="ARBA" id="ARBA00022840"/>
    </source>
</evidence>
<dbReference type="GO" id="GO:0005524">
    <property type="term" value="F:ATP binding"/>
    <property type="evidence" value="ECO:0007669"/>
    <property type="project" value="UniProtKB-KW"/>
</dbReference>
<gene>
    <name evidence="10" type="ORF">H1164_02625</name>
</gene>
<protein>
    <submittedName>
        <fullName evidence="10">ATP-binding cassette domain-containing protein</fullName>
    </submittedName>
</protein>
<dbReference type="PROSITE" id="PS50893">
    <property type="entry name" value="ABC_TRANSPORTER_2"/>
    <property type="match status" value="1"/>
</dbReference>
<dbReference type="GO" id="GO:0006865">
    <property type="term" value="P:amino acid transport"/>
    <property type="evidence" value="ECO:0007669"/>
    <property type="project" value="UniProtKB-KW"/>
</dbReference>
<evidence type="ECO:0000256" key="4">
    <source>
        <dbReference type="ARBA" id="ARBA00022741"/>
    </source>
</evidence>
<dbReference type="EMBL" id="JACEIP010000003">
    <property type="protein sequence ID" value="MBA4541797.1"/>
    <property type="molecule type" value="Genomic_DNA"/>
</dbReference>
<evidence type="ECO:0000256" key="3">
    <source>
        <dbReference type="ARBA" id="ARBA00022475"/>
    </source>
</evidence>
<dbReference type="InterPro" id="IPR027417">
    <property type="entry name" value="P-loop_NTPase"/>
</dbReference>
<dbReference type="Gene3D" id="3.40.50.300">
    <property type="entry name" value="P-loop containing nucleotide triphosphate hydrolases"/>
    <property type="match status" value="1"/>
</dbReference>
<dbReference type="GO" id="GO:0016887">
    <property type="term" value="F:ATP hydrolysis activity"/>
    <property type="evidence" value="ECO:0007669"/>
    <property type="project" value="InterPro"/>
</dbReference>
<dbReference type="AlphaFoldDB" id="A0A7W2AG30"/>
<keyword evidence="11" id="KW-1185">Reference proteome</keyword>
<dbReference type="InterPro" id="IPR041701">
    <property type="entry name" value="MetN_ABC"/>
</dbReference>
<evidence type="ECO:0000313" key="10">
    <source>
        <dbReference type="EMBL" id="MBA4541797.1"/>
    </source>
</evidence>
<organism evidence="10 11">
    <name type="scientific">Thermoactinomyces daqus</name>
    <dbReference type="NCBI Taxonomy" id="1329516"/>
    <lineage>
        <taxon>Bacteria</taxon>
        <taxon>Bacillati</taxon>
        <taxon>Bacillota</taxon>
        <taxon>Bacilli</taxon>
        <taxon>Bacillales</taxon>
        <taxon>Thermoactinomycetaceae</taxon>
        <taxon>Thermoactinomyces</taxon>
    </lineage>
</organism>
<dbReference type="PANTHER" id="PTHR43166:SF30">
    <property type="entry name" value="METHIONINE IMPORT ATP-BINDING PROTEIN METN"/>
    <property type="match status" value="1"/>
</dbReference>
<dbReference type="FunFam" id="3.40.50.300:FF:000056">
    <property type="entry name" value="Cell division ATP-binding protein FtsE"/>
    <property type="match status" value="1"/>
</dbReference>
<keyword evidence="6" id="KW-1278">Translocase</keyword>
<accession>A0A7W2AG30</accession>
<dbReference type="InterPro" id="IPR003439">
    <property type="entry name" value="ABC_transporter-like_ATP-bd"/>
</dbReference>
<dbReference type="InterPro" id="IPR017871">
    <property type="entry name" value="ABC_transporter-like_CS"/>
</dbReference>
<evidence type="ECO:0000256" key="1">
    <source>
        <dbReference type="ARBA" id="ARBA00005417"/>
    </source>
</evidence>
<reference evidence="10 11" key="1">
    <citation type="submission" date="2020-07" db="EMBL/GenBank/DDBJ databases">
        <authorList>
            <person name="Feng H."/>
        </authorList>
    </citation>
    <scope>NUCLEOTIDE SEQUENCE [LARGE SCALE GENOMIC DNA]</scope>
    <source>
        <strain evidence="11">s-11</strain>
    </source>
</reference>
<dbReference type="Proteomes" id="UP000530514">
    <property type="component" value="Unassembled WGS sequence"/>
</dbReference>
<proteinExistence type="inferred from homology"/>
<evidence type="ECO:0000313" key="11">
    <source>
        <dbReference type="Proteomes" id="UP000530514"/>
    </source>
</evidence>
<keyword evidence="2" id="KW-0813">Transport</keyword>
<feature type="domain" description="ABC transporter" evidence="9">
    <location>
        <begin position="2"/>
        <end position="243"/>
    </location>
</feature>
<evidence type="ECO:0000259" key="9">
    <source>
        <dbReference type="PROSITE" id="PS50893"/>
    </source>
</evidence>
<evidence type="ECO:0000256" key="7">
    <source>
        <dbReference type="ARBA" id="ARBA00022970"/>
    </source>
</evidence>
<keyword evidence="4" id="KW-0547">Nucleotide-binding</keyword>
<keyword evidence="8" id="KW-0472">Membrane</keyword>
<dbReference type="OrthoDB" id="9802264at2"/>
<comment type="caution">
    <text evidence="10">The sequence shown here is derived from an EMBL/GenBank/DDBJ whole genome shotgun (WGS) entry which is preliminary data.</text>
</comment>
<comment type="similarity">
    <text evidence="1">Belongs to the ABC transporter superfamily.</text>
</comment>
<dbReference type="InterPro" id="IPR003593">
    <property type="entry name" value="AAA+_ATPase"/>
</dbReference>
<evidence type="ECO:0000256" key="6">
    <source>
        <dbReference type="ARBA" id="ARBA00022967"/>
    </source>
</evidence>
<name>A0A7W2AG30_9BACL</name>
<evidence type="ECO:0000256" key="8">
    <source>
        <dbReference type="ARBA" id="ARBA00023136"/>
    </source>
</evidence>
<sequence length="316" mass="34384">MIEINNVIKEYPARGKGAAVTALQGVSLKIERGDIFGIVGYSGAGKSTLLRLINGLETPTSGEVIVDGKNISALKTKELRQARQKIGMIFQHFHLLWSRTVRDNVAFPLEIAGVPKQKIDEKVNHLLERVGLADRANAYPSQLSGGQKQRVGIARALANDPDVLLCDEATSALDPETTASILQLLKEIHKDTGITLVLITHEMSVVRAICNKMAVMESGRVVETGAVEQIFQSPSHPLTRQFIYGVGTSEEQAVKEGGRTLFVSLDKLPQLAQIAKDRGLTCQVTGEVSEAEESIQVTLSGENKEVEEAVNLLNRR</sequence>
<keyword evidence="7" id="KW-0029">Amino-acid transport</keyword>
<dbReference type="RefSeq" id="WP_033100364.1">
    <property type="nucleotide sequence ID" value="NZ_JACEIP010000003.1"/>
</dbReference>
<keyword evidence="3" id="KW-1003">Cell membrane</keyword>
<dbReference type="SMART" id="SM00382">
    <property type="entry name" value="AAA"/>
    <property type="match status" value="1"/>
</dbReference>
<evidence type="ECO:0000256" key="2">
    <source>
        <dbReference type="ARBA" id="ARBA00022448"/>
    </source>
</evidence>
<dbReference type="SUPFAM" id="SSF52540">
    <property type="entry name" value="P-loop containing nucleoside triphosphate hydrolases"/>
    <property type="match status" value="1"/>
</dbReference>
<dbReference type="PROSITE" id="PS00211">
    <property type="entry name" value="ABC_TRANSPORTER_1"/>
    <property type="match status" value="1"/>
</dbReference>
<dbReference type="PANTHER" id="PTHR43166">
    <property type="entry name" value="AMINO ACID IMPORT ATP-BINDING PROTEIN"/>
    <property type="match status" value="1"/>
</dbReference>